<evidence type="ECO:0000259" key="4">
    <source>
        <dbReference type="PROSITE" id="PS51891"/>
    </source>
</evidence>
<dbReference type="SUPFAM" id="SSF51316">
    <property type="entry name" value="Mss4-like"/>
    <property type="match status" value="2"/>
</dbReference>
<evidence type="ECO:0000256" key="1">
    <source>
        <dbReference type="ARBA" id="ARBA00005495"/>
    </source>
</evidence>
<proteinExistence type="inferred from homology"/>
<evidence type="ECO:0000313" key="5">
    <source>
        <dbReference type="EMBL" id="KXJ92241.1"/>
    </source>
</evidence>
<dbReference type="GO" id="GO:0046872">
    <property type="term" value="F:metal ion binding"/>
    <property type="evidence" value="ECO:0007669"/>
    <property type="project" value="UniProtKB-KW"/>
</dbReference>
<organism evidence="5 6">
    <name type="scientific">Microdochium bolleyi</name>
    <dbReference type="NCBI Taxonomy" id="196109"/>
    <lineage>
        <taxon>Eukaryota</taxon>
        <taxon>Fungi</taxon>
        <taxon>Dikarya</taxon>
        <taxon>Ascomycota</taxon>
        <taxon>Pezizomycotina</taxon>
        <taxon>Sordariomycetes</taxon>
        <taxon>Xylariomycetidae</taxon>
        <taxon>Xylariales</taxon>
        <taxon>Microdochiaceae</taxon>
        <taxon>Microdochium</taxon>
    </lineage>
</organism>
<evidence type="ECO:0000256" key="2">
    <source>
        <dbReference type="ARBA" id="ARBA00022723"/>
    </source>
</evidence>
<reference evidence="6" key="1">
    <citation type="submission" date="2016-02" db="EMBL/GenBank/DDBJ databases">
        <title>Draft genome sequence of Microdochium bolleyi, a fungal endophyte of beachgrass.</title>
        <authorList>
            <consortium name="DOE Joint Genome Institute"/>
            <person name="David A.S."/>
            <person name="May G."/>
            <person name="Haridas S."/>
            <person name="Lim J."/>
            <person name="Wang M."/>
            <person name="Labutti K."/>
            <person name="Lipzen A."/>
            <person name="Barry K."/>
            <person name="Grigoriev I.V."/>
        </authorList>
    </citation>
    <scope>NUCLEOTIDE SEQUENCE [LARGE SCALE GENOMIC DNA]</scope>
    <source>
        <strain evidence="6">J235TASD1</strain>
    </source>
</reference>
<evidence type="ECO:0000256" key="3">
    <source>
        <dbReference type="ARBA" id="ARBA00022833"/>
    </source>
</evidence>
<keyword evidence="6" id="KW-1185">Reference proteome</keyword>
<dbReference type="Pfam" id="PF04828">
    <property type="entry name" value="GFA"/>
    <property type="match status" value="2"/>
</dbReference>
<comment type="similarity">
    <text evidence="1">Belongs to the Gfa family.</text>
</comment>
<feature type="domain" description="CENP-V/GFA" evidence="4">
    <location>
        <begin position="154"/>
        <end position="271"/>
    </location>
</feature>
<gene>
    <name evidence="5" type="ORF">Micbo1qcDRAFT_60471</name>
</gene>
<dbReference type="GO" id="GO:0016846">
    <property type="term" value="F:carbon-sulfur lyase activity"/>
    <property type="evidence" value="ECO:0007669"/>
    <property type="project" value="InterPro"/>
</dbReference>
<name>A0A136J4X0_9PEZI</name>
<feature type="domain" description="CENP-V/GFA" evidence="4">
    <location>
        <begin position="8"/>
        <end position="119"/>
    </location>
</feature>
<dbReference type="InterPro" id="IPR011057">
    <property type="entry name" value="Mss4-like_sf"/>
</dbReference>
<dbReference type="PANTHER" id="PTHR28620:SF1">
    <property type="entry name" value="CENP-V_GFA DOMAIN-CONTAINING PROTEIN"/>
    <property type="match status" value="1"/>
</dbReference>
<sequence length="296" mass="32647">MTEDLKSYRGNCHCGAFVFEAKHAVITKANDCNCSYCYKQAFVHARLTGESDVKFEKGKLADLAAYQFGTKGVTHLFCGSCGTSLFVKGQMALPSGEKFDLFTVNARSFQHGQLPNFWDMETSTFDGASFGEPYKVPEFTGPKPEVEVEGGKFYTGSCHCGAVRVGLNSKPLDKTYQGFLTDCNCSFDNRAGCAWCYPSANEVSIQGEDNVTFHRFNLGVWGKGFCKTCGVYLYGKHYPLPEEVVAKMSEEAKKWTVGGAHLRPLNMRILNGLDLKELNLGHTEGYTNIPGGYVEP</sequence>
<keyword evidence="3" id="KW-0862">Zinc</keyword>
<dbReference type="InParanoid" id="A0A136J4X0"/>
<protein>
    <submittedName>
        <fullName evidence="5">Glutathione-dependent formaldehyde-activating enzyme</fullName>
    </submittedName>
</protein>
<dbReference type="PROSITE" id="PS51891">
    <property type="entry name" value="CENP_V_GFA"/>
    <property type="match status" value="2"/>
</dbReference>
<dbReference type="Gene3D" id="2.170.150.70">
    <property type="match status" value="2"/>
</dbReference>
<keyword evidence="2" id="KW-0479">Metal-binding</keyword>
<dbReference type="AlphaFoldDB" id="A0A136J4X0"/>
<accession>A0A136J4X0</accession>
<dbReference type="InterPro" id="IPR006913">
    <property type="entry name" value="CENP-V/GFA"/>
</dbReference>
<dbReference type="STRING" id="196109.A0A136J4X0"/>
<dbReference type="OrthoDB" id="2993351at2759"/>
<evidence type="ECO:0000313" key="6">
    <source>
        <dbReference type="Proteomes" id="UP000070501"/>
    </source>
</evidence>
<dbReference type="PANTHER" id="PTHR28620">
    <property type="entry name" value="CENTROMERE PROTEIN V"/>
    <property type="match status" value="1"/>
</dbReference>
<dbReference type="Proteomes" id="UP000070501">
    <property type="component" value="Unassembled WGS sequence"/>
</dbReference>
<dbReference type="InterPro" id="IPR052355">
    <property type="entry name" value="CENP-V-like"/>
</dbReference>
<dbReference type="EMBL" id="KQ964249">
    <property type="protein sequence ID" value="KXJ92241.1"/>
    <property type="molecule type" value="Genomic_DNA"/>
</dbReference>